<dbReference type="RefSeq" id="WP_122624966.1">
    <property type="nucleotide sequence ID" value="NZ_CP053746.1"/>
</dbReference>
<sequence>MKDIIRLGDLTTHGGVVLQAFSHTDLNGKPIAGVGHNVSCPLCKGIFPIAEGSSTYAVDGIPVALDGMKTACGAALIASGPKGAVTS</sequence>
<evidence type="ECO:0000313" key="2">
    <source>
        <dbReference type="Proteomes" id="UP000501989"/>
    </source>
</evidence>
<dbReference type="EMBL" id="CP053746">
    <property type="protein sequence ID" value="QKF53019.1"/>
    <property type="molecule type" value="Genomic_DNA"/>
</dbReference>
<name>A0A6M8ME39_9PSED</name>
<dbReference type="AlphaFoldDB" id="A0A6M8ME39"/>
<keyword evidence="2" id="KW-1185">Reference proteome</keyword>
<gene>
    <name evidence="1" type="ORF">FX982_04011</name>
</gene>
<proteinExistence type="predicted"/>
<dbReference type="KEGG" id="pgg:FX982_04011"/>
<evidence type="ECO:0008006" key="3">
    <source>
        <dbReference type="Google" id="ProtNLM"/>
    </source>
</evidence>
<organism evidence="1 2">
    <name type="scientific">Pseudomonas graminis</name>
    <dbReference type="NCBI Taxonomy" id="158627"/>
    <lineage>
        <taxon>Bacteria</taxon>
        <taxon>Pseudomonadati</taxon>
        <taxon>Pseudomonadota</taxon>
        <taxon>Gammaproteobacteria</taxon>
        <taxon>Pseudomonadales</taxon>
        <taxon>Pseudomonadaceae</taxon>
        <taxon>Pseudomonas</taxon>
    </lineage>
</organism>
<evidence type="ECO:0000313" key="1">
    <source>
        <dbReference type="EMBL" id="QKF53019.1"/>
    </source>
</evidence>
<dbReference type="Pfam" id="PF05488">
    <property type="entry name" value="PAAR_motif"/>
    <property type="match status" value="1"/>
</dbReference>
<dbReference type="CDD" id="cd14744">
    <property type="entry name" value="PAAR_CT_2"/>
    <property type="match status" value="1"/>
</dbReference>
<accession>A0A6M8ME39</accession>
<dbReference type="InterPro" id="IPR008727">
    <property type="entry name" value="PAAR_motif"/>
</dbReference>
<reference evidence="2" key="1">
    <citation type="submission" date="2019-12" db="EMBL/GenBank/DDBJ databases">
        <title>Endophytic bacteria associated with Panax ginseng seedlings.</title>
        <authorList>
            <person name="Park J.M."/>
            <person name="Shin R."/>
            <person name="Jo S.H."/>
        </authorList>
    </citation>
    <scope>NUCLEOTIDE SEQUENCE [LARGE SCALE GENOMIC DNA]</scope>
    <source>
        <strain evidence="2">PgKB30</strain>
    </source>
</reference>
<protein>
    <recommendedName>
        <fullName evidence="3">PAAR domain-containing protein</fullName>
    </recommendedName>
</protein>
<dbReference type="Gene3D" id="2.60.200.60">
    <property type="match status" value="1"/>
</dbReference>
<dbReference type="Proteomes" id="UP000501989">
    <property type="component" value="Chromosome"/>
</dbReference>